<evidence type="ECO:0000256" key="6">
    <source>
        <dbReference type="ARBA" id="ARBA00049753"/>
    </source>
</evidence>
<evidence type="ECO:0000256" key="5">
    <source>
        <dbReference type="ARBA" id="ARBA00049629"/>
    </source>
</evidence>
<feature type="signal peptide" evidence="7">
    <location>
        <begin position="1"/>
        <end position="22"/>
    </location>
</feature>
<dbReference type="PANTHER" id="PTHR43649">
    <property type="entry name" value="ARABINOSE-BINDING PROTEIN-RELATED"/>
    <property type="match status" value="1"/>
</dbReference>
<protein>
    <recommendedName>
        <fullName evidence="6">Probable sugar-binding periplasmic protein</fullName>
    </recommendedName>
</protein>
<evidence type="ECO:0000256" key="7">
    <source>
        <dbReference type="SAM" id="SignalP"/>
    </source>
</evidence>
<sequence length="410" mass="44410">MTSLKPLTFCLLASTAWLPAHATNLEVTHWWTSGSEADAIRVIAEAFAESGHTWVDGAIAGAGGIARPLITSRITGGDPMGATQFTHSSAMRELIESGFMRDVTELAQTQGWKDAIFPQSLLDSCTFEGKIFCVPSNIHSQQWLWLNNSVFIDNGLDVPQNWDAFVAAAPVLRENGIIPLAQGQQAWQQQLLFNVLMVSIGGPDLFERIYREREPEFAAGPEMSAVFVAAGEARDMMRGSNIQEWNLAAQLVADGRAAGQIMGDWVQGEFMQAGMTPGEDLTCLPGLGVHQYITAAGDAFYFPKVTDPDVIAAQDILVGTIVAPETQLAFTKAKGALPVRLDIELVDPTPCMQRGMEILSQGNVVESVNTMVSPDTLGRVTDLVVEFFADTRFSVEQAQAEFVDIIASAD</sequence>
<evidence type="ECO:0000256" key="1">
    <source>
        <dbReference type="ARBA" id="ARBA00004418"/>
    </source>
</evidence>
<name>A0ABT5TDE2_9RHOB</name>
<dbReference type="InterPro" id="IPR006059">
    <property type="entry name" value="SBP"/>
</dbReference>
<comment type="similarity">
    <text evidence="2">Belongs to the bacterial solute-binding protein 1 family.</text>
</comment>
<comment type="function">
    <text evidence="5">Part of a binding-protein-dependent transport system for a sugar.</text>
</comment>
<gene>
    <name evidence="8" type="ORF">PUT78_18775</name>
</gene>
<dbReference type="RefSeq" id="WP_274353805.1">
    <property type="nucleotide sequence ID" value="NZ_JAQZSM010000025.1"/>
</dbReference>
<comment type="caution">
    <text evidence="8">The sequence shown here is derived from an EMBL/GenBank/DDBJ whole genome shotgun (WGS) entry which is preliminary data.</text>
</comment>
<comment type="subcellular location">
    <subcellularLocation>
        <location evidence="1">Periplasm</location>
    </subcellularLocation>
</comment>
<dbReference type="Proteomes" id="UP001431784">
    <property type="component" value="Unassembled WGS sequence"/>
</dbReference>
<dbReference type="Gene3D" id="3.40.190.10">
    <property type="entry name" value="Periplasmic binding protein-like II"/>
    <property type="match status" value="2"/>
</dbReference>
<accession>A0ABT5TDE2</accession>
<evidence type="ECO:0000256" key="4">
    <source>
        <dbReference type="ARBA" id="ARBA00022729"/>
    </source>
</evidence>
<organism evidence="8 9">
    <name type="scientific">Roseinatronobacter alkalisoli</name>
    <dbReference type="NCBI Taxonomy" id="3028235"/>
    <lineage>
        <taxon>Bacteria</taxon>
        <taxon>Pseudomonadati</taxon>
        <taxon>Pseudomonadota</taxon>
        <taxon>Alphaproteobacteria</taxon>
        <taxon>Rhodobacterales</taxon>
        <taxon>Paracoccaceae</taxon>
        <taxon>Roseinatronobacter</taxon>
    </lineage>
</organism>
<proteinExistence type="inferred from homology"/>
<evidence type="ECO:0000313" key="9">
    <source>
        <dbReference type="Proteomes" id="UP001431784"/>
    </source>
</evidence>
<evidence type="ECO:0000256" key="3">
    <source>
        <dbReference type="ARBA" id="ARBA00022448"/>
    </source>
</evidence>
<feature type="chain" id="PRO_5045289177" description="Probable sugar-binding periplasmic protein" evidence="7">
    <location>
        <begin position="23"/>
        <end position="410"/>
    </location>
</feature>
<keyword evidence="4 7" id="KW-0732">Signal</keyword>
<dbReference type="InterPro" id="IPR050490">
    <property type="entry name" value="Bact_solute-bd_prot1"/>
</dbReference>
<evidence type="ECO:0000313" key="8">
    <source>
        <dbReference type="EMBL" id="MDD7973133.1"/>
    </source>
</evidence>
<reference evidence="8" key="1">
    <citation type="submission" date="2023-02" db="EMBL/GenBank/DDBJ databases">
        <title>Description of Roseinatronobacter alkalisoli sp. nov., an alkaliphilic bacerium isolated from soda soil.</title>
        <authorList>
            <person name="Wei W."/>
        </authorList>
    </citation>
    <scope>NUCLEOTIDE SEQUENCE</scope>
    <source>
        <strain evidence="8">HJB301</strain>
    </source>
</reference>
<dbReference type="EMBL" id="JAQZSM010000025">
    <property type="protein sequence ID" value="MDD7973133.1"/>
    <property type="molecule type" value="Genomic_DNA"/>
</dbReference>
<keyword evidence="3" id="KW-0813">Transport</keyword>
<dbReference type="SUPFAM" id="SSF53850">
    <property type="entry name" value="Periplasmic binding protein-like II"/>
    <property type="match status" value="1"/>
</dbReference>
<dbReference type="PANTHER" id="PTHR43649:SF28">
    <property type="entry name" value="BINDING PROTEIN COMPONENT OF ABC SUGAR TRANSPORTER-RELATED"/>
    <property type="match status" value="1"/>
</dbReference>
<evidence type="ECO:0000256" key="2">
    <source>
        <dbReference type="ARBA" id="ARBA00008520"/>
    </source>
</evidence>
<dbReference type="Pfam" id="PF01547">
    <property type="entry name" value="SBP_bac_1"/>
    <property type="match status" value="1"/>
</dbReference>
<keyword evidence="9" id="KW-1185">Reference proteome</keyword>